<keyword evidence="2" id="KW-1185">Reference proteome</keyword>
<dbReference type="EMBL" id="LT670846">
    <property type="protein sequence ID" value="SHK35570.1"/>
    <property type="molecule type" value="Genomic_DNA"/>
</dbReference>
<evidence type="ECO:0000313" key="2">
    <source>
        <dbReference type="Proteomes" id="UP000189810"/>
    </source>
</evidence>
<dbReference type="AlphaFoldDB" id="A0A1M6RT24"/>
<dbReference type="STRING" id="381751.SAMN05444391_0757"/>
<gene>
    <name evidence="1" type="ORF">SAMN05444391_0757</name>
</gene>
<dbReference type="InterPro" id="IPR027396">
    <property type="entry name" value="DsrEFH-like"/>
</dbReference>
<name>A0A1M6RT24_9AQUI</name>
<dbReference type="Proteomes" id="UP000189810">
    <property type="component" value="Chromosome I"/>
</dbReference>
<organism evidence="1 2">
    <name type="scientific">Thermocrinis minervae</name>
    <dbReference type="NCBI Taxonomy" id="381751"/>
    <lineage>
        <taxon>Bacteria</taxon>
        <taxon>Pseudomonadati</taxon>
        <taxon>Aquificota</taxon>
        <taxon>Aquificia</taxon>
        <taxon>Aquificales</taxon>
        <taxon>Aquificaceae</taxon>
        <taxon>Thermocrinis</taxon>
    </lineage>
</organism>
<dbReference type="Pfam" id="PF02635">
    <property type="entry name" value="DsrE"/>
    <property type="match status" value="1"/>
</dbReference>
<accession>A0A1M6RT24</accession>
<reference evidence="1 2" key="1">
    <citation type="submission" date="2016-11" db="EMBL/GenBank/DDBJ databases">
        <authorList>
            <person name="Jaros S."/>
            <person name="Januszkiewicz K."/>
            <person name="Wedrychowicz H."/>
        </authorList>
    </citation>
    <scope>NUCLEOTIDE SEQUENCE [LARGE SCALE GENOMIC DNA]</scope>
    <source>
        <strain evidence="1 2">DSM 19557</strain>
    </source>
</reference>
<dbReference type="OrthoDB" id="14500at2"/>
<dbReference type="SUPFAM" id="SSF75169">
    <property type="entry name" value="DsrEFH-like"/>
    <property type="match status" value="1"/>
</dbReference>
<dbReference type="InterPro" id="IPR003787">
    <property type="entry name" value="Sulphur_relay_DsrE/F-like"/>
</dbReference>
<sequence>MKSIVFLIKGDPFSWKTHEAVRVGLALAINSEVYLVFIRDGVYALSRWSPEDLQIYGFEKLLENIEYVNAKLVVEDSSAEERGLKPKDFIKEPIFMSVEDISKLIDQAGAVLVW</sequence>
<evidence type="ECO:0000313" key="1">
    <source>
        <dbReference type="EMBL" id="SHK35570.1"/>
    </source>
</evidence>
<protein>
    <submittedName>
        <fullName evidence="1">tRNA 2-thiouridine synthesizing protein C</fullName>
    </submittedName>
</protein>
<dbReference type="Gene3D" id="3.40.1260.10">
    <property type="entry name" value="DsrEFH-like"/>
    <property type="match status" value="1"/>
</dbReference>
<dbReference type="RefSeq" id="WP_079653899.1">
    <property type="nucleotide sequence ID" value="NZ_LT670846.1"/>
</dbReference>
<proteinExistence type="predicted"/>